<dbReference type="RefSeq" id="WP_305028755.1">
    <property type="nucleotide sequence ID" value="NZ_JAUQTA010000002.1"/>
</dbReference>
<evidence type="ECO:0000259" key="3">
    <source>
        <dbReference type="PROSITE" id="PS51186"/>
    </source>
</evidence>
<keyword evidence="5" id="KW-1185">Reference proteome</keyword>
<dbReference type="Proteomes" id="UP001233314">
    <property type="component" value="Unassembled WGS sequence"/>
</dbReference>
<dbReference type="Pfam" id="PF00583">
    <property type="entry name" value="Acetyltransf_1"/>
    <property type="match status" value="1"/>
</dbReference>
<reference evidence="4 5" key="1">
    <citation type="submission" date="2023-07" db="EMBL/GenBank/DDBJ databases">
        <title>Nocardioides sp. nov WY-20 isolated from soil.</title>
        <authorList>
            <person name="Liu B."/>
            <person name="Wan Y."/>
        </authorList>
    </citation>
    <scope>NUCLEOTIDE SEQUENCE [LARGE SCALE GENOMIC DNA]</scope>
    <source>
        <strain evidence="4 5">WY-20</strain>
    </source>
</reference>
<comment type="caution">
    <text evidence="4">The sequence shown here is derived from an EMBL/GenBank/DDBJ whole genome shotgun (WGS) entry which is preliminary data.</text>
</comment>
<dbReference type="InterPro" id="IPR016181">
    <property type="entry name" value="Acyl_CoA_acyltransferase"/>
</dbReference>
<dbReference type="PANTHER" id="PTHR43877">
    <property type="entry name" value="AMINOALKYLPHOSPHONATE N-ACETYLTRANSFERASE-RELATED-RELATED"/>
    <property type="match status" value="1"/>
</dbReference>
<gene>
    <name evidence="4" type="ORF">Q5722_13380</name>
</gene>
<name>A0ABT9B888_9ACTN</name>
<dbReference type="EMBL" id="JAUQTA010000002">
    <property type="protein sequence ID" value="MDO7869358.1"/>
    <property type="molecule type" value="Genomic_DNA"/>
</dbReference>
<feature type="domain" description="N-acetyltransferase" evidence="3">
    <location>
        <begin position="18"/>
        <end position="162"/>
    </location>
</feature>
<dbReference type="InterPro" id="IPR050832">
    <property type="entry name" value="Bact_Acetyltransf"/>
</dbReference>
<keyword evidence="1" id="KW-0808">Transferase</keyword>
<evidence type="ECO:0000313" key="5">
    <source>
        <dbReference type="Proteomes" id="UP001233314"/>
    </source>
</evidence>
<dbReference type="Gene3D" id="3.40.630.30">
    <property type="match status" value="1"/>
</dbReference>
<evidence type="ECO:0000256" key="1">
    <source>
        <dbReference type="ARBA" id="ARBA00022679"/>
    </source>
</evidence>
<accession>A0ABT9B888</accession>
<dbReference type="CDD" id="cd04301">
    <property type="entry name" value="NAT_SF"/>
    <property type="match status" value="1"/>
</dbReference>
<protein>
    <submittedName>
        <fullName evidence="4">GNAT family N-acetyltransferase</fullName>
    </submittedName>
</protein>
<organism evidence="4 5">
    <name type="scientific">Nocardioides jiangxiensis</name>
    <dbReference type="NCBI Taxonomy" id="3064524"/>
    <lineage>
        <taxon>Bacteria</taxon>
        <taxon>Bacillati</taxon>
        <taxon>Actinomycetota</taxon>
        <taxon>Actinomycetes</taxon>
        <taxon>Propionibacteriales</taxon>
        <taxon>Nocardioidaceae</taxon>
        <taxon>Nocardioides</taxon>
    </lineage>
</organism>
<proteinExistence type="predicted"/>
<dbReference type="InterPro" id="IPR000182">
    <property type="entry name" value="GNAT_dom"/>
</dbReference>
<dbReference type="PROSITE" id="PS51186">
    <property type="entry name" value="GNAT"/>
    <property type="match status" value="1"/>
</dbReference>
<dbReference type="SUPFAM" id="SSF55729">
    <property type="entry name" value="Acyl-CoA N-acyltransferases (Nat)"/>
    <property type="match status" value="1"/>
</dbReference>
<evidence type="ECO:0000313" key="4">
    <source>
        <dbReference type="EMBL" id="MDO7869358.1"/>
    </source>
</evidence>
<keyword evidence="2" id="KW-0012">Acyltransferase</keyword>
<sequence>MTRTDVPDAVSEVAVEAMVVRPAEPEDVPDLVDVFLTARAGAPMPPSVHSPREIAAFLAARLDVDETWVAESGGVVVGYARFTPTWLDDLYVAPGAQHVGVGTALLDLVKVLRPDGFGLWVFTSNLPARAFYAGHGFVEAEHTDGSENEEQAPDIRMVWPGSRVGAGTVGGAD</sequence>
<evidence type="ECO:0000256" key="2">
    <source>
        <dbReference type="ARBA" id="ARBA00023315"/>
    </source>
</evidence>